<protein>
    <submittedName>
        <fullName evidence="1">Unannotated protein</fullName>
    </submittedName>
</protein>
<proteinExistence type="predicted"/>
<name>A0A6J7FFG8_9ZZZZ</name>
<dbReference type="AlphaFoldDB" id="A0A6J7FFG8"/>
<evidence type="ECO:0000313" key="1">
    <source>
        <dbReference type="EMBL" id="CAB4894177.1"/>
    </source>
</evidence>
<sequence>MSPDPSVRPGAPSPDEPARYLDHDFPEVFTVWAWSTRSREWWHDRTCRADELERLDGGAYVHATIGSPLYLRIVSRRGGVLGIEDGGGRRWRCLVLPDVGGTYENPWGTAPVDG</sequence>
<gene>
    <name evidence="1" type="ORF">UFOPK3564_00197</name>
</gene>
<dbReference type="EMBL" id="CAFBMK010000006">
    <property type="protein sequence ID" value="CAB4894177.1"/>
    <property type="molecule type" value="Genomic_DNA"/>
</dbReference>
<accession>A0A6J7FFG8</accession>
<organism evidence="1">
    <name type="scientific">freshwater metagenome</name>
    <dbReference type="NCBI Taxonomy" id="449393"/>
    <lineage>
        <taxon>unclassified sequences</taxon>
        <taxon>metagenomes</taxon>
        <taxon>ecological metagenomes</taxon>
    </lineage>
</organism>
<reference evidence="1" key="1">
    <citation type="submission" date="2020-05" db="EMBL/GenBank/DDBJ databases">
        <authorList>
            <person name="Chiriac C."/>
            <person name="Salcher M."/>
            <person name="Ghai R."/>
            <person name="Kavagutti S V."/>
        </authorList>
    </citation>
    <scope>NUCLEOTIDE SEQUENCE</scope>
</reference>